<dbReference type="InParanoid" id="A0A7J8C8S8"/>
<proteinExistence type="predicted"/>
<comment type="caution">
    <text evidence="1">The sequence shown here is derived from an EMBL/GenBank/DDBJ whole genome shotgun (WGS) entry which is preliminary data.</text>
</comment>
<name>A0A7J8C8S8_MOLMO</name>
<reference evidence="1 2" key="1">
    <citation type="journal article" date="2020" name="Nature">
        <title>Six reference-quality genomes reveal evolution of bat adaptations.</title>
        <authorList>
            <person name="Jebb D."/>
            <person name="Huang Z."/>
            <person name="Pippel M."/>
            <person name="Hughes G.M."/>
            <person name="Lavrichenko K."/>
            <person name="Devanna P."/>
            <person name="Winkler S."/>
            <person name="Jermiin L.S."/>
            <person name="Skirmuntt E.C."/>
            <person name="Katzourakis A."/>
            <person name="Burkitt-Gray L."/>
            <person name="Ray D.A."/>
            <person name="Sullivan K.A.M."/>
            <person name="Roscito J.G."/>
            <person name="Kirilenko B.M."/>
            <person name="Davalos L.M."/>
            <person name="Corthals A.P."/>
            <person name="Power M.L."/>
            <person name="Jones G."/>
            <person name="Ransome R.D."/>
            <person name="Dechmann D.K.N."/>
            <person name="Locatelli A.G."/>
            <person name="Puechmaille S.J."/>
            <person name="Fedrigo O."/>
            <person name="Jarvis E.D."/>
            <person name="Hiller M."/>
            <person name="Vernes S.C."/>
            <person name="Myers E.W."/>
            <person name="Teeling E.C."/>
        </authorList>
    </citation>
    <scope>NUCLEOTIDE SEQUENCE [LARGE SCALE GENOMIC DNA]</scope>
    <source>
        <strain evidence="1">MMolMol1</strain>
        <tissue evidence="1">Muscle</tissue>
    </source>
</reference>
<sequence length="133" mass="13522">MDRQLALILGEPWAGAALASDPPVSVPAPSLPPLLLQTLPVSCLVWSVPSVAEDQGGERPVLPCDGCWGCDLGRGLCPALSGHVPLKCGELEEGIATSHQDAGFGVEVSHGLLLAKVCGGGVSPSTPPARNVK</sequence>
<evidence type="ECO:0000313" key="2">
    <source>
        <dbReference type="Proteomes" id="UP000550707"/>
    </source>
</evidence>
<dbReference type="AlphaFoldDB" id="A0A7J8C8S8"/>
<dbReference type="EMBL" id="JACASF010000021">
    <property type="protein sequence ID" value="KAF6407219.1"/>
    <property type="molecule type" value="Genomic_DNA"/>
</dbReference>
<accession>A0A7J8C8S8</accession>
<protein>
    <submittedName>
        <fullName evidence="1">Uncharacterized protein</fullName>
    </submittedName>
</protein>
<organism evidence="1 2">
    <name type="scientific">Molossus molossus</name>
    <name type="common">Pallas' mastiff bat</name>
    <name type="synonym">Vespertilio molossus</name>
    <dbReference type="NCBI Taxonomy" id="27622"/>
    <lineage>
        <taxon>Eukaryota</taxon>
        <taxon>Metazoa</taxon>
        <taxon>Chordata</taxon>
        <taxon>Craniata</taxon>
        <taxon>Vertebrata</taxon>
        <taxon>Euteleostomi</taxon>
        <taxon>Mammalia</taxon>
        <taxon>Eutheria</taxon>
        <taxon>Laurasiatheria</taxon>
        <taxon>Chiroptera</taxon>
        <taxon>Yangochiroptera</taxon>
        <taxon>Molossidae</taxon>
        <taxon>Molossus</taxon>
    </lineage>
</organism>
<dbReference type="Proteomes" id="UP000550707">
    <property type="component" value="Unassembled WGS sequence"/>
</dbReference>
<keyword evidence="2" id="KW-1185">Reference proteome</keyword>
<evidence type="ECO:0000313" key="1">
    <source>
        <dbReference type="EMBL" id="KAF6407219.1"/>
    </source>
</evidence>
<gene>
    <name evidence="1" type="ORF">HJG59_009894</name>
</gene>